<accession>A0AA86W1C1</accession>
<sequence>MVMTILLRTRRPEEMRGEAVLDDRAQYLQRGEGEEWLACWWLKQCSREKRVKSRLEQCCVGGWSSIVLVAGMLVTEVSKIVLVARGWHVGRESSVMLVVGGWHVGGWSRIVLLAGAL</sequence>
<keyword evidence="2" id="KW-1185">Reference proteome</keyword>
<organism evidence="1 2">
    <name type="scientific">Sphenostylis stenocarpa</name>
    <dbReference type="NCBI Taxonomy" id="92480"/>
    <lineage>
        <taxon>Eukaryota</taxon>
        <taxon>Viridiplantae</taxon>
        <taxon>Streptophyta</taxon>
        <taxon>Embryophyta</taxon>
        <taxon>Tracheophyta</taxon>
        <taxon>Spermatophyta</taxon>
        <taxon>Magnoliopsida</taxon>
        <taxon>eudicotyledons</taxon>
        <taxon>Gunneridae</taxon>
        <taxon>Pentapetalae</taxon>
        <taxon>rosids</taxon>
        <taxon>fabids</taxon>
        <taxon>Fabales</taxon>
        <taxon>Fabaceae</taxon>
        <taxon>Papilionoideae</taxon>
        <taxon>50 kb inversion clade</taxon>
        <taxon>NPAAA clade</taxon>
        <taxon>indigoferoid/millettioid clade</taxon>
        <taxon>Phaseoleae</taxon>
        <taxon>Sphenostylis</taxon>
    </lineage>
</organism>
<proteinExistence type="predicted"/>
<gene>
    <name evidence="1" type="ORF">AYBTSS11_LOCUS28758</name>
</gene>
<reference evidence="1" key="1">
    <citation type="submission" date="2023-10" db="EMBL/GenBank/DDBJ databases">
        <authorList>
            <person name="Domelevo Entfellner J.-B."/>
        </authorList>
    </citation>
    <scope>NUCLEOTIDE SEQUENCE</scope>
</reference>
<dbReference type="EMBL" id="OY731407">
    <property type="protein sequence ID" value="CAJ1976620.1"/>
    <property type="molecule type" value="Genomic_DNA"/>
</dbReference>
<dbReference type="AlphaFoldDB" id="A0AA86W1C1"/>
<evidence type="ECO:0000313" key="1">
    <source>
        <dbReference type="EMBL" id="CAJ1976620.1"/>
    </source>
</evidence>
<evidence type="ECO:0000313" key="2">
    <source>
        <dbReference type="Proteomes" id="UP001189624"/>
    </source>
</evidence>
<protein>
    <submittedName>
        <fullName evidence="1">Uncharacterized protein</fullName>
    </submittedName>
</protein>
<dbReference type="Gramene" id="rna-AYBTSS11_LOCUS28758">
    <property type="protein sequence ID" value="CAJ1976620.1"/>
    <property type="gene ID" value="gene-AYBTSS11_LOCUS28758"/>
</dbReference>
<dbReference type="Proteomes" id="UP001189624">
    <property type="component" value="Chromosome 10"/>
</dbReference>
<name>A0AA86W1C1_9FABA</name>